<dbReference type="UniPathway" id="UPA00120">
    <property type="reaction ID" value="UER00203"/>
</dbReference>
<evidence type="ECO:0000256" key="18">
    <source>
        <dbReference type="ARBA" id="ARBA00047848"/>
    </source>
</evidence>
<proteinExistence type="predicted"/>
<evidence type="ECO:0000256" key="10">
    <source>
        <dbReference type="ARBA" id="ARBA00022605"/>
    </source>
</evidence>
<dbReference type="InterPro" id="IPR001086">
    <property type="entry name" value="Preph_deHydtase"/>
</dbReference>
<feature type="site" description="Essential for prephenate dehydratase activity" evidence="19">
    <location>
        <position position="259"/>
    </location>
</feature>
<evidence type="ECO:0000256" key="2">
    <source>
        <dbReference type="ARBA" id="ARBA00002364"/>
    </source>
</evidence>
<keyword evidence="15" id="KW-0511">Multifunctional enzyme</keyword>
<dbReference type="EC" id="5.4.99.5" evidence="6"/>
<dbReference type="PATRIC" id="fig|1705394.5.peg.1451"/>
<comment type="pathway">
    <text evidence="5">Metabolic intermediate biosynthesis; prephenate biosynthesis; prephenate from chorismate: step 1/1.</text>
</comment>
<keyword evidence="9" id="KW-0963">Cytoplasm</keyword>
<dbReference type="InterPro" id="IPR002912">
    <property type="entry name" value="ACT_dom"/>
</dbReference>
<keyword evidence="12" id="KW-0584">Phenylalanine biosynthesis</keyword>
<evidence type="ECO:0000256" key="16">
    <source>
        <dbReference type="ARBA" id="ARBA00031175"/>
    </source>
</evidence>
<dbReference type="InterPro" id="IPR002701">
    <property type="entry name" value="CM_II_prokaryot"/>
</dbReference>
<evidence type="ECO:0000256" key="17">
    <source>
        <dbReference type="ARBA" id="ARBA00031520"/>
    </source>
</evidence>
<dbReference type="EMBL" id="CP010552">
    <property type="protein sequence ID" value="ALE53008.1"/>
    <property type="molecule type" value="Genomic_DNA"/>
</dbReference>
<dbReference type="SUPFAM" id="SSF55021">
    <property type="entry name" value="ACT-like"/>
    <property type="match status" value="1"/>
</dbReference>
<dbReference type="NCBIfam" id="NF008865">
    <property type="entry name" value="PRK11898.1"/>
    <property type="match status" value="1"/>
</dbReference>
<dbReference type="InterPro" id="IPR010957">
    <property type="entry name" value="G/b/e-P-prot_chorismate_mutase"/>
</dbReference>
<dbReference type="PIRSF" id="PIRSF001500">
    <property type="entry name" value="Chor_mut_pdt_Ppr"/>
    <property type="match status" value="1"/>
</dbReference>
<dbReference type="RefSeq" id="WP_053951994.1">
    <property type="nucleotide sequence ID" value="NZ_CP010552.1"/>
</dbReference>
<feature type="domain" description="ACT" evidence="22">
    <location>
        <begin position="278"/>
        <end position="355"/>
    </location>
</feature>
<dbReference type="InterPro" id="IPR045865">
    <property type="entry name" value="ACT-like_dom_sf"/>
</dbReference>
<evidence type="ECO:0000256" key="3">
    <source>
        <dbReference type="ARBA" id="ARBA00004496"/>
    </source>
</evidence>
<dbReference type="STRING" id="1705394.SP60_07265"/>
<keyword evidence="14" id="KW-0456">Lyase</keyword>
<dbReference type="InterPro" id="IPR018528">
    <property type="entry name" value="Preph_deHydtase_CS"/>
</dbReference>
<evidence type="ECO:0000259" key="20">
    <source>
        <dbReference type="PROSITE" id="PS51168"/>
    </source>
</evidence>
<keyword evidence="10" id="KW-0028">Amino-acid biosynthesis</keyword>
<name>A0A0M4NI01_9GAMM</name>
<dbReference type="Pfam" id="PF01817">
    <property type="entry name" value="CM_2"/>
    <property type="match status" value="1"/>
</dbReference>
<evidence type="ECO:0000256" key="14">
    <source>
        <dbReference type="ARBA" id="ARBA00023239"/>
    </source>
</evidence>
<protein>
    <recommendedName>
        <fullName evidence="8">Bifunctional chorismate mutase/prephenate dehydratase</fullName>
        <ecNumber evidence="7">4.2.1.51</ecNumber>
        <ecNumber evidence="6">5.4.99.5</ecNumber>
    </recommendedName>
    <alternativeName>
        <fullName evidence="17">Chorismate mutase-prephenate dehydratase</fullName>
    </alternativeName>
    <alternativeName>
        <fullName evidence="16">p-protein</fullName>
    </alternativeName>
</protein>
<dbReference type="Gene3D" id="1.20.59.10">
    <property type="entry name" value="Chorismate mutase"/>
    <property type="match status" value="1"/>
</dbReference>
<evidence type="ECO:0000256" key="11">
    <source>
        <dbReference type="ARBA" id="ARBA00023141"/>
    </source>
</evidence>
<dbReference type="SMART" id="SM00830">
    <property type="entry name" value="CM_2"/>
    <property type="match status" value="1"/>
</dbReference>
<dbReference type="CDD" id="cd04905">
    <property type="entry name" value="ACT_CM-PDT"/>
    <property type="match status" value="1"/>
</dbReference>
<dbReference type="UniPathway" id="UPA00121">
    <property type="reaction ID" value="UER00345"/>
</dbReference>
<sequence length="359" mass="39611">MGKKTLAELRVEIDALDKKVQSLIGERAQLASDVAEVKKAADDNSVFYRPEREAQVLRSIIERNDNLLKDKDMAHIFREIMSACLALEQPLNIAYLGPEGTFTQEAALKHFGHAVSTLDCGSIDEIFHQVEKGNAHYGVVPIENSSNGVIGGTVDMLYSQDLKICGEVEISIQHQLMSADQSVEIKTIYAHQQALDQCQRWLANHYPNAQLKAVASNALAARLVKDEVGAAAIASEAALGLYDLERVAKNIEDKTGNTTRFLILGKESIEPSGDDKTSILVVTKHESGALFDLLEPFKEQGINMMQLARHPIPGVKWEYLFLIDIEGHQEDDKVKVALAEIEKRVLKVDVLGSYPVAVL</sequence>
<keyword evidence="24" id="KW-1185">Reference proteome</keyword>
<dbReference type="KEGG" id="tho:SP60_07265"/>
<organism evidence="23 24">
    <name type="scientific">Candidatus Thioglobus autotrophicus</name>
    <dbReference type="NCBI Taxonomy" id="1705394"/>
    <lineage>
        <taxon>Bacteria</taxon>
        <taxon>Pseudomonadati</taxon>
        <taxon>Pseudomonadota</taxon>
        <taxon>Gammaproteobacteria</taxon>
        <taxon>Candidatus Pseudothioglobaceae</taxon>
        <taxon>Candidatus Thioglobus</taxon>
    </lineage>
</organism>
<evidence type="ECO:0000256" key="6">
    <source>
        <dbReference type="ARBA" id="ARBA00012404"/>
    </source>
</evidence>
<evidence type="ECO:0000256" key="13">
    <source>
        <dbReference type="ARBA" id="ARBA00023235"/>
    </source>
</evidence>
<evidence type="ECO:0000256" key="15">
    <source>
        <dbReference type="ARBA" id="ARBA00023268"/>
    </source>
</evidence>
<comment type="catalytic activity">
    <reaction evidence="1">
        <text>chorismate = prephenate</text>
        <dbReference type="Rhea" id="RHEA:13897"/>
        <dbReference type="ChEBI" id="CHEBI:29748"/>
        <dbReference type="ChEBI" id="CHEBI:29934"/>
        <dbReference type="EC" id="5.4.99.5"/>
    </reaction>
</comment>
<evidence type="ECO:0000256" key="7">
    <source>
        <dbReference type="ARBA" id="ARBA00013147"/>
    </source>
</evidence>
<dbReference type="FunFam" id="3.40.190.10:FF:000029">
    <property type="entry name" value="Chorismate mutase/Prephenate dehydratase"/>
    <property type="match status" value="1"/>
</dbReference>
<dbReference type="Proteomes" id="UP000058020">
    <property type="component" value="Chromosome"/>
</dbReference>
<dbReference type="GO" id="GO:0009094">
    <property type="term" value="P:L-phenylalanine biosynthetic process"/>
    <property type="evidence" value="ECO:0007669"/>
    <property type="project" value="UniProtKB-UniPathway"/>
</dbReference>
<dbReference type="Gene3D" id="3.30.70.260">
    <property type="match status" value="1"/>
</dbReference>
<gene>
    <name evidence="23" type="ORF">SP60_07265</name>
</gene>
<dbReference type="GO" id="GO:0004664">
    <property type="term" value="F:prephenate dehydratase activity"/>
    <property type="evidence" value="ECO:0007669"/>
    <property type="project" value="UniProtKB-EC"/>
</dbReference>
<evidence type="ECO:0000259" key="22">
    <source>
        <dbReference type="PROSITE" id="PS51671"/>
    </source>
</evidence>
<dbReference type="SUPFAM" id="SSF48600">
    <property type="entry name" value="Chorismate mutase II"/>
    <property type="match status" value="1"/>
</dbReference>
<dbReference type="PROSITE" id="PS51671">
    <property type="entry name" value="ACT"/>
    <property type="match status" value="1"/>
</dbReference>
<reference evidence="23 24" key="1">
    <citation type="journal article" date="2015" name="Genome Announc.">
        <title>Genome Sequence of 'Candidatus Thioglobus autotrophica' Strain EF1, a Chemoautotroph from the SUP05 Clade of Marine Gammaproteobacteria.</title>
        <authorList>
            <person name="Shah V."/>
            <person name="Morris R.M."/>
        </authorList>
    </citation>
    <scope>NUCLEOTIDE SEQUENCE [LARGE SCALE GENOMIC DNA]</scope>
    <source>
        <strain evidence="23 24">EF1</strain>
    </source>
</reference>
<accession>A0A0M4NI01</accession>
<dbReference type="OrthoDB" id="9802281at2"/>
<comment type="pathway">
    <text evidence="4">Amino-acid biosynthesis; L-phenylalanine biosynthesis; phenylpyruvate from prephenate: step 1/1.</text>
</comment>
<dbReference type="NCBIfam" id="TIGR01807">
    <property type="entry name" value="CM_P2"/>
    <property type="match status" value="1"/>
</dbReference>
<dbReference type="PANTHER" id="PTHR21022:SF19">
    <property type="entry name" value="PREPHENATE DEHYDRATASE-RELATED"/>
    <property type="match status" value="1"/>
</dbReference>
<evidence type="ECO:0000256" key="9">
    <source>
        <dbReference type="ARBA" id="ARBA00022490"/>
    </source>
</evidence>
<comment type="function">
    <text evidence="2">Catalyzes the Claisen rearrangement of chorismate to prephenate and the decarboxylation/dehydration of prephenate to phenylpyruvate.</text>
</comment>
<dbReference type="GO" id="GO:0005737">
    <property type="term" value="C:cytoplasm"/>
    <property type="evidence" value="ECO:0007669"/>
    <property type="project" value="UniProtKB-SubCell"/>
</dbReference>
<dbReference type="EC" id="4.2.1.51" evidence="7"/>
<dbReference type="PANTHER" id="PTHR21022">
    <property type="entry name" value="PREPHENATE DEHYDRATASE P PROTEIN"/>
    <property type="match status" value="1"/>
</dbReference>
<dbReference type="InterPro" id="IPR036979">
    <property type="entry name" value="CM_dom_sf"/>
</dbReference>
<dbReference type="Pfam" id="PF00800">
    <property type="entry name" value="PDT"/>
    <property type="match status" value="1"/>
</dbReference>
<evidence type="ECO:0000256" key="12">
    <source>
        <dbReference type="ARBA" id="ARBA00023222"/>
    </source>
</evidence>
<keyword evidence="13" id="KW-0413">Isomerase</keyword>
<dbReference type="SUPFAM" id="SSF53850">
    <property type="entry name" value="Periplasmic binding protein-like II"/>
    <property type="match status" value="1"/>
</dbReference>
<dbReference type="PROSITE" id="PS00857">
    <property type="entry name" value="PREPHENATE_DEHYDR_1"/>
    <property type="match status" value="1"/>
</dbReference>
<dbReference type="PROSITE" id="PS51171">
    <property type="entry name" value="PREPHENATE_DEHYDR_3"/>
    <property type="match status" value="1"/>
</dbReference>
<dbReference type="PROSITE" id="PS51168">
    <property type="entry name" value="CHORISMATE_MUT_2"/>
    <property type="match status" value="1"/>
</dbReference>
<dbReference type="AlphaFoldDB" id="A0A0M4NI01"/>
<evidence type="ECO:0000256" key="5">
    <source>
        <dbReference type="ARBA" id="ARBA00004817"/>
    </source>
</evidence>
<dbReference type="Gene3D" id="3.40.190.10">
    <property type="entry name" value="Periplasmic binding protein-like II"/>
    <property type="match status" value="2"/>
</dbReference>
<feature type="domain" description="Chorismate mutase" evidence="20">
    <location>
        <begin position="1"/>
        <end position="92"/>
    </location>
</feature>
<keyword evidence="11" id="KW-0057">Aromatic amino acid biosynthesis</keyword>
<comment type="subcellular location">
    <subcellularLocation>
        <location evidence="3">Cytoplasm</location>
    </subcellularLocation>
</comment>
<evidence type="ECO:0000313" key="23">
    <source>
        <dbReference type="EMBL" id="ALE53008.1"/>
    </source>
</evidence>
<feature type="domain" description="Prephenate dehydratase" evidence="21">
    <location>
        <begin position="92"/>
        <end position="266"/>
    </location>
</feature>
<evidence type="ECO:0000313" key="24">
    <source>
        <dbReference type="Proteomes" id="UP000058020"/>
    </source>
</evidence>
<evidence type="ECO:0000256" key="8">
    <source>
        <dbReference type="ARBA" id="ARBA00014401"/>
    </source>
</evidence>
<dbReference type="CDD" id="cd13630">
    <property type="entry name" value="PBP2_PDT_1"/>
    <property type="match status" value="1"/>
</dbReference>
<evidence type="ECO:0000256" key="1">
    <source>
        <dbReference type="ARBA" id="ARBA00000824"/>
    </source>
</evidence>
<comment type="catalytic activity">
    <reaction evidence="18">
        <text>prephenate + H(+) = 3-phenylpyruvate + CO2 + H2O</text>
        <dbReference type="Rhea" id="RHEA:21648"/>
        <dbReference type="ChEBI" id="CHEBI:15377"/>
        <dbReference type="ChEBI" id="CHEBI:15378"/>
        <dbReference type="ChEBI" id="CHEBI:16526"/>
        <dbReference type="ChEBI" id="CHEBI:18005"/>
        <dbReference type="ChEBI" id="CHEBI:29934"/>
        <dbReference type="EC" id="4.2.1.51"/>
    </reaction>
</comment>
<dbReference type="InterPro" id="IPR036263">
    <property type="entry name" value="Chorismate_II_sf"/>
</dbReference>
<dbReference type="InterPro" id="IPR008242">
    <property type="entry name" value="Chor_mutase/pphenate_deHydtase"/>
</dbReference>
<dbReference type="GO" id="GO:0004106">
    <property type="term" value="F:chorismate mutase activity"/>
    <property type="evidence" value="ECO:0007669"/>
    <property type="project" value="UniProtKB-EC"/>
</dbReference>
<evidence type="ECO:0000259" key="21">
    <source>
        <dbReference type="PROSITE" id="PS51171"/>
    </source>
</evidence>
<dbReference type="GO" id="GO:0046417">
    <property type="term" value="P:chorismate metabolic process"/>
    <property type="evidence" value="ECO:0007669"/>
    <property type="project" value="InterPro"/>
</dbReference>
<evidence type="ECO:0000256" key="19">
    <source>
        <dbReference type="PIRSR" id="PIRSR001500-2"/>
    </source>
</evidence>
<evidence type="ECO:0000256" key="4">
    <source>
        <dbReference type="ARBA" id="ARBA00004741"/>
    </source>
</evidence>